<evidence type="ECO:0000256" key="11">
    <source>
        <dbReference type="SAM" id="MobiDB-lite"/>
    </source>
</evidence>
<keyword evidence="6" id="KW-0677">Repeat</keyword>
<dbReference type="GO" id="GO:0019887">
    <property type="term" value="F:protein kinase regulator activity"/>
    <property type="evidence" value="ECO:0007669"/>
    <property type="project" value="TreeGrafter"/>
</dbReference>
<dbReference type="PANTHER" id="PTHR23346">
    <property type="entry name" value="TRANSLATIONAL ACTIVATOR GCN1-RELATED"/>
    <property type="match status" value="1"/>
</dbReference>
<evidence type="ECO:0000256" key="2">
    <source>
        <dbReference type="ARBA" id="ARBA00008661"/>
    </source>
</evidence>
<evidence type="ECO:0000256" key="9">
    <source>
        <dbReference type="ARBA" id="ARBA00023034"/>
    </source>
</evidence>
<dbReference type="InterPro" id="IPR011989">
    <property type="entry name" value="ARM-like"/>
</dbReference>
<proteinExistence type="inferred from homology"/>
<feature type="region of interest" description="Disordered" evidence="11">
    <location>
        <begin position="1"/>
        <end position="57"/>
    </location>
</feature>
<keyword evidence="4" id="KW-0808">Transferase</keyword>
<evidence type="ECO:0000256" key="3">
    <source>
        <dbReference type="ARBA" id="ARBA00022676"/>
    </source>
</evidence>
<gene>
    <name evidence="12" type="ORF">Cvel_3331</name>
</gene>
<evidence type="ECO:0000256" key="10">
    <source>
        <dbReference type="ARBA" id="ARBA00023136"/>
    </source>
</evidence>
<evidence type="ECO:0000256" key="7">
    <source>
        <dbReference type="ARBA" id="ARBA00022968"/>
    </source>
</evidence>
<evidence type="ECO:0000256" key="1">
    <source>
        <dbReference type="ARBA" id="ARBA00004323"/>
    </source>
</evidence>
<comment type="similarity">
    <text evidence="2">Belongs to the glycosyltransferase 31 family.</text>
</comment>
<reference evidence="12" key="1">
    <citation type="submission" date="2014-11" db="EMBL/GenBank/DDBJ databases">
        <authorList>
            <person name="Otto D Thomas"/>
            <person name="Naeem Raeece"/>
        </authorList>
    </citation>
    <scope>NUCLEOTIDE SEQUENCE</scope>
</reference>
<evidence type="ECO:0000256" key="5">
    <source>
        <dbReference type="ARBA" id="ARBA00022692"/>
    </source>
</evidence>
<keyword evidence="7" id="KW-0735">Signal-anchor</keyword>
<dbReference type="InterPro" id="IPR016024">
    <property type="entry name" value="ARM-type_fold"/>
</dbReference>
<keyword evidence="8" id="KW-1133">Transmembrane helix</keyword>
<dbReference type="Pfam" id="PF24987">
    <property type="entry name" value="HEAT_EF3_N"/>
    <property type="match status" value="1"/>
</dbReference>
<organism evidence="12">
    <name type="scientific">Chromera velia CCMP2878</name>
    <dbReference type="NCBI Taxonomy" id="1169474"/>
    <lineage>
        <taxon>Eukaryota</taxon>
        <taxon>Sar</taxon>
        <taxon>Alveolata</taxon>
        <taxon>Colpodellida</taxon>
        <taxon>Chromeraceae</taxon>
        <taxon>Chromera</taxon>
    </lineage>
</organism>
<sequence length="637" mass="70793">MPSCPPRGPRGGETALDLGWMEGRDSRSLTGRDKGRGGTGTETSDPFDPERGGGLVPNYSDGLAGTPHTVTQVLLGIFCRNKDRYDRVVQRLALEGGVEEALRIHRVNITVRFVIGENSTELWDEHQKYGDILVLNIQENMDEGKTFDWFHAATRQNDLSPPPDLIAKMDTDVLLFVPEFAKDVASLPKHDLVYWGRKNDWETCWGWKWPWCPPKTCTDFAGVHCEDSPKGRLCEECWIYMSGGMYMLSFRMARLLDDCEACKAWRKYTEDMAMGHSLNATLREHNLVEHAKLFHRENGDLFLHNDQLKGQNALLIDSGEAANDGREGALRVLDSLCRLDARSTPIFVAVCADNLPLLLDLLSDKVRPVQLAAEALLKTVAKSDSLAREYCPALLVSKGLLKPLSSSLSSPYEVIRDVMSNEYFLPCKLIRQVLSACQSAKNWQTKQGALTFLSSLATGREKVAAQVTISLPSIVPVLSHMVHDVKPEVAEAAKTCLKVCFSVVGNEEIAPFAPLLVSCIVNPQETVEHGIEMLHSATFSAEFREPALSVTLPLLKRALREGTTTIREKVAVIIKNMCQLIKEPREPFLFFAEIFRELEKASLATCTLEKLLAGSDGCKEISLSVLNALSQCTSDDW</sequence>
<evidence type="ECO:0000256" key="8">
    <source>
        <dbReference type="ARBA" id="ARBA00022989"/>
    </source>
</evidence>
<dbReference type="GO" id="GO:0034198">
    <property type="term" value="P:cellular response to amino acid starvation"/>
    <property type="evidence" value="ECO:0007669"/>
    <property type="project" value="TreeGrafter"/>
</dbReference>
<comment type="subcellular location">
    <subcellularLocation>
        <location evidence="1">Golgi apparatus membrane</location>
        <topology evidence="1">Single-pass type II membrane protein</topology>
    </subcellularLocation>
</comment>
<dbReference type="VEuPathDB" id="CryptoDB:Cvel_3331"/>
<evidence type="ECO:0008006" key="13">
    <source>
        <dbReference type="Google" id="ProtNLM"/>
    </source>
</evidence>
<keyword evidence="3" id="KW-0328">Glycosyltransferase</keyword>
<dbReference type="Gene3D" id="1.25.10.10">
    <property type="entry name" value="Leucine-rich Repeat Variant"/>
    <property type="match status" value="1"/>
</dbReference>
<dbReference type="GO" id="GO:0016758">
    <property type="term" value="F:hexosyltransferase activity"/>
    <property type="evidence" value="ECO:0007669"/>
    <property type="project" value="InterPro"/>
</dbReference>
<dbReference type="InterPro" id="IPR002659">
    <property type="entry name" value="Glyco_trans_31"/>
</dbReference>
<evidence type="ECO:0000256" key="4">
    <source>
        <dbReference type="ARBA" id="ARBA00022679"/>
    </source>
</evidence>
<name>A0A0G4FHZ6_9ALVE</name>
<dbReference type="Pfam" id="PF24984">
    <property type="entry name" value="HEAT_EF3_GNC1"/>
    <property type="match status" value="1"/>
</dbReference>
<dbReference type="EMBL" id="CDMZ01000363">
    <property type="protein sequence ID" value="CEM12734.1"/>
    <property type="molecule type" value="Genomic_DNA"/>
</dbReference>
<keyword evidence="10" id="KW-0472">Membrane</keyword>
<keyword evidence="5" id="KW-0812">Transmembrane</keyword>
<dbReference type="GO" id="GO:0005829">
    <property type="term" value="C:cytosol"/>
    <property type="evidence" value="ECO:0007669"/>
    <property type="project" value="TreeGrafter"/>
</dbReference>
<feature type="compositionally biased region" description="Basic and acidic residues" evidence="11">
    <location>
        <begin position="22"/>
        <end position="36"/>
    </location>
</feature>
<dbReference type="SUPFAM" id="SSF48371">
    <property type="entry name" value="ARM repeat"/>
    <property type="match status" value="1"/>
</dbReference>
<evidence type="ECO:0000313" key="12">
    <source>
        <dbReference type="EMBL" id="CEM12734.1"/>
    </source>
</evidence>
<dbReference type="PANTHER" id="PTHR23346:SF7">
    <property type="entry name" value="STALLED RIBOSOME SENSOR GCN1"/>
    <property type="match status" value="1"/>
</dbReference>
<dbReference type="AlphaFoldDB" id="A0A0G4FHZ6"/>
<protein>
    <recommendedName>
        <fullName evidence="13">TOG domain-containing protein</fullName>
    </recommendedName>
</protein>
<dbReference type="GO" id="GO:0006417">
    <property type="term" value="P:regulation of translation"/>
    <property type="evidence" value="ECO:0007669"/>
    <property type="project" value="TreeGrafter"/>
</dbReference>
<evidence type="ECO:0000256" key="6">
    <source>
        <dbReference type="ARBA" id="ARBA00022737"/>
    </source>
</evidence>
<accession>A0A0G4FHZ6</accession>
<dbReference type="Pfam" id="PF01762">
    <property type="entry name" value="Galactosyl_T"/>
    <property type="match status" value="1"/>
</dbReference>
<keyword evidence="9" id="KW-0333">Golgi apparatus</keyword>
<dbReference type="GO" id="GO:0000139">
    <property type="term" value="C:Golgi membrane"/>
    <property type="evidence" value="ECO:0007669"/>
    <property type="project" value="UniProtKB-SubCell"/>
</dbReference>